<keyword evidence="6" id="KW-0479">Metal-binding</keyword>
<proteinExistence type="predicted"/>
<dbReference type="InterPro" id="IPR013130">
    <property type="entry name" value="Fe3_Rdtase_TM_dom"/>
</dbReference>
<evidence type="ECO:0000256" key="12">
    <source>
        <dbReference type="ARBA" id="ARBA00023136"/>
    </source>
</evidence>
<dbReference type="Pfam" id="PF01794">
    <property type="entry name" value="Ferric_reduct"/>
    <property type="match status" value="1"/>
</dbReference>
<dbReference type="GO" id="GO:0016020">
    <property type="term" value="C:membrane"/>
    <property type="evidence" value="ECO:0007669"/>
    <property type="project" value="UniProtKB-SubCell"/>
</dbReference>
<dbReference type="InterPro" id="IPR013112">
    <property type="entry name" value="FAD-bd_8"/>
</dbReference>
<dbReference type="SUPFAM" id="SSF52343">
    <property type="entry name" value="Ferredoxin reductase-like, C-terminal NADP-linked domain"/>
    <property type="match status" value="1"/>
</dbReference>
<dbReference type="GO" id="GO:0046872">
    <property type="term" value="F:metal ion binding"/>
    <property type="evidence" value="ECO:0007669"/>
    <property type="project" value="UniProtKB-KW"/>
</dbReference>
<keyword evidence="5" id="KW-0001">2Fe-2S</keyword>
<dbReference type="CDD" id="cd06198">
    <property type="entry name" value="FNR_like_3"/>
    <property type="match status" value="1"/>
</dbReference>
<dbReference type="InterPro" id="IPR050415">
    <property type="entry name" value="MRET"/>
</dbReference>
<comment type="caution">
    <text evidence="16">The sequence shown here is derived from an EMBL/GenBank/DDBJ whole genome shotgun (WGS) entry which is preliminary data.</text>
</comment>
<name>A0A327Y1L4_9RHOB</name>
<dbReference type="Proteomes" id="UP000249165">
    <property type="component" value="Unassembled WGS sequence"/>
</dbReference>
<evidence type="ECO:0000259" key="15">
    <source>
        <dbReference type="PROSITE" id="PS51384"/>
    </source>
</evidence>
<keyword evidence="12 14" id="KW-0472">Membrane</keyword>
<feature type="transmembrane region" description="Helical" evidence="14">
    <location>
        <begin position="136"/>
        <end position="153"/>
    </location>
</feature>
<evidence type="ECO:0000256" key="4">
    <source>
        <dbReference type="ARBA" id="ARBA00022692"/>
    </source>
</evidence>
<dbReference type="PROSITE" id="PS51384">
    <property type="entry name" value="FAD_FR"/>
    <property type="match status" value="1"/>
</dbReference>
<comment type="subcellular location">
    <subcellularLocation>
        <location evidence="2">Membrane</location>
        <topology evidence="2">Multi-pass membrane protein</topology>
    </subcellularLocation>
</comment>
<comment type="cofactor">
    <cofactor evidence="1">
        <name>FAD</name>
        <dbReference type="ChEBI" id="CHEBI:57692"/>
    </cofactor>
</comment>
<evidence type="ECO:0000256" key="14">
    <source>
        <dbReference type="SAM" id="Phobius"/>
    </source>
</evidence>
<organism evidence="16 17">
    <name type="scientific">Salipiger aestuarii</name>
    <dbReference type="NCBI Taxonomy" id="568098"/>
    <lineage>
        <taxon>Bacteria</taxon>
        <taxon>Pseudomonadati</taxon>
        <taxon>Pseudomonadota</taxon>
        <taxon>Alphaproteobacteria</taxon>
        <taxon>Rhodobacterales</taxon>
        <taxon>Roseobacteraceae</taxon>
        <taxon>Salipiger</taxon>
    </lineage>
</organism>
<sequence>MTDAVHRAGDVPAPGFPTLPRLPVMSPLPMMGPLLVALPCLLAALLGFNTYAPYGADAALGIAVGAAAVVAMAQTLILAARPPLVEPLFGGLDRMYRVHKWLGISAMVLMILHQQIEPDFERTVRETGLGGLGAEAGELAFNALLALIAVSWFRRLPFIGLEIPYQIWRFSHRFMGALFAIVVFHQFFVDMPTGVDPSLSMLLNTFGIAGVAAWIFTELVAPQLRRREFTVSEISHTGDTTTLKLSPKGRAMRWRPGQFAFVRAPEAGLSEPHPFTITSAPRPDGALTFSIRALGGWTRSLPATLRTGTRVQVEGPYGRFDFRKGGARQIWLADGIGITPFLAWAESLTEAERRDIHLVHCVWTQEQAIGLETLRAAAARNPRFSFEVVVTTRDGRLTAERLISAAPFAGKDADLWFCGPTGLKDGILKDRTRCRGGSASSSSNSPEKGPVTSPRQPCGSRLRLLAPLSPAGPFLPDGNLKRKSLRRQQALRSVLQIVFSRRKETLP</sequence>
<dbReference type="Gene3D" id="3.40.50.80">
    <property type="entry name" value="Nucleotide-binding domain of ferredoxin-NADP reductase (FNR) module"/>
    <property type="match status" value="1"/>
</dbReference>
<evidence type="ECO:0000256" key="11">
    <source>
        <dbReference type="ARBA" id="ARBA00023014"/>
    </source>
</evidence>
<protein>
    <submittedName>
        <fullName evidence="16">Putative ferric reductase</fullName>
    </submittedName>
</protein>
<reference evidence="16 17" key="1">
    <citation type="submission" date="2018-06" db="EMBL/GenBank/DDBJ databases">
        <title>Genomic Encyclopedia of Archaeal and Bacterial Type Strains, Phase II (KMG-II): from individual species to whole genera.</title>
        <authorList>
            <person name="Goeker M."/>
        </authorList>
    </citation>
    <scope>NUCLEOTIDE SEQUENCE [LARGE SCALE GENOMIC DNA]</scope>
    <source>
        <strain evidence="16 17">DSM 22011</strain>
    </source>
</reference>
<feature type="region of interest" description="Disordered" evidence="13">
    <location>
        <begin position="434"/>
        <end position="459"/>
    </location>
</feature>
<dbReference type="Pfam" id="PF08022">
    <property type="entry name" value="FAD_binding_8"/>
    <property type="match status" value="1"/>
</dbReference>
<keyword evidence="9" id="KW-0560">Oxidoreductase</keyword>
<keyword evidence="10" id="KW-0408">Iron</keyword>
<feature type="domain" description="FAD-binding FR-type" evidence="15">
    <location>
        <begin position="224"/>
        <end position="323"/>
    </location>
</feature>
<dbReference type="InterPro" id="IPR039261">
    <property type="entry name" value="FNR_nucleotide-bd"/>
</dbReference>
<dbReference type="EMBL" id="QLMG01000026">
    <property type="protein sequence ID" value="RAK15000.1"/>
    <property type="molecule type" value="Genomic_DNA"/>
</dbReference>
<dbReference type="PANTHER" id="PTHR47354:SF8">
    <property type="entry name" value="1,2-PHENYLACETYL-COA EPOXIDASE, SUBUNIT E"/>
    <property type="match status" value="1"/>
</dbReference>
<keyword evidence="3" id="KW-0285">Flavoprotein</keyword>
<accession>A0A327Y1L4</accession>
<feature type="transmembrane region" description="Helical" evidence="14">
    <location>
        <begin position="58"/>
        <end position="80"/>
    </location>
</feature>
<dbReference type="Gene3D" id="2.40.30.10">
    <property type="entry name" value="Translation factors"/>
    <property type="match status" value="1"/>
</dbReference>
<gene>
    <name evidence="16" type="ORF">ATI53_102620</name>
</gene>
<evidence type="ECO:0000256" key="7">
    <source>
        <dbReference type="ARBA" id="ARBA00022827"/>
    </source>
</evidence>
<keyword evidence="8 14" id="KW-1133">Transmembrane helix</keyword>
<feature type="transmembrane region" description="Helical" evidence="14">
    <location>
        <begin position="201"/>
        <end position="221"/>
    </location>
</feature>
<evidence type="ECO:0000256" key="10">
    <source>
        <dbReference type="ARBA" id="ARBA00023004"/>
    </source>
</evidence>
<evidence type="ECO:0000256" key="8">
    <source>
        <dbReference type="ARBA" id="ARBA00022989"/>
    </source>
</evidence>
<evidence type="ECO:0000256" key="6">
    <source>
        <dbReference type="ARBA" id="ARBA00022723"/>
    </source>
</evidence>
<dbReference type="PANTHER" id="PTHR47354">
    <property type="entry name" value="NADH OXIDOREDUCTASE HCR"/>
    <property type="match status" value="1"/>
</dbReference>
<evidence type="ECO:0000256" key="5">
    <source>
        <dbReference type="ARBA" id="ARBA00022714"/>
    </source>
</evidence>
<feature type="transmembrane region" description="Helical" evidence="14">
    <location>
        <begin position="174"/>
        <end position="189"/>
    </location>
</feature>
<dbReference type="InterPro" id="IPR017938">
    <property type="entry name" value="Riboflavin_synthase-like_b-brl"/>
</dbReference>
<keyword evidence="7" id="KW-0274">FAD</keyword>
<dbReference type="AlphaFoldDB" id="A0A327Y1L4"/>
<evidence type="ECO:0000313" key="16">
    <source>
        <dbReference type="EMBL" id="RAK15000.1"/>
    </source>
</evidence>
<dbReference type="GO" id="GO:0051537">
    <property type="term" value="F:2 iron, 2 sulfur cluster binding"/>
    <property type="evidence" value="ECO:0007669"/>
    <property type="project" value="UniProtKB-KW"/>
</dbReference>
<keyword evidence="17" id="KW-1185">Reference proteome</keyword>
<dbReference type="PRINTS" id="PR00409">
    <property type="entry name" value="PHDIOXRDTASE"/>
</dbReference>
<keyword evidence="4 14" id="KW-0812">Transmembrane</keyword>
<dbReference type="GO" id="GO:0016491">
    <property type="term" value="F:oxidoreductase activity"/>
    <property type="evidence" value="ECO:0007669"/>
    <property type="project" value="UniProtKB-KW"/>
</dbReference>
<evidence type="ECO:0000256" key="13">
    <source>
        <dbReference type="SAM" id="MobiDB-lite"/>
    </source>
</evidence>
<evidence type="ECO:0000256" key="9">
    <source>
        <dbReference type="ARBA" id="ARBA00023002"/>
    </source>
</evidence>
<dbReference type="SUPFAM" id="SSF63380">
    <property type="entry name" value="Riboflavin synthase domain-like"/>
    <property type="match status" value="1"/>
</dbReference>
<dbReference type="GO" id="GO:0050660">
    <property type="term" value="F:flavin adenine dinucleotide binding"/>
    <property type="evidence" value="ECO:0007669"/>
    <property type="project" value="TreeGrafter"/>
</dbReference>
<evidence type="ECO:0000256" key="2">
    <source>
        <dbReference type="ARBA" id="ARBA00004141"/>
    </source>
</evidence>
<dbReference type="InterPro" id="IPR017927">
    <property type="entry name" value="FAD-bd_FR_type"/>
</dbReference>
<evidence type="ECO:0000256" key="3">
    <source>
        <dbReference type="ARBA" id="ARBA00022630"/>
    </source>
</evidence>
<evidence type="ECO:0000256" key="1">
    <source>
        <dbReference type="ARBA" id="ARBA00001974"/>
    </source>
</evidence>
<keyword evidence="11" id="KW-0411">Iron-sulfur</keyword>
<dbReference type="RefSeq" id="WP_240778633.1">
    <property type="nucleotide sequence ID" value="NZ_LIQE01000053.1"/>
</dbReference>
<evidence type="ECO:0000313" key="17">
    <source>
        <dbReference type="Proteomes" id="UP000249165"/>
    </source>
</evidence>
<feature type="transmembrane region" description="Helical" evidence="14">
    <location>
        <begin position="31"/>
        <end position="52"/>
    </location>
</feature>